<evidence type="ECO:0000256" key="8">
    <source>
        <dbReference type="ARBA" id="ARBA00024953"/>
    </source>
</evidence>
<dbReference type="InterPro" id="IPR000243">
    <property type="entry name" value="Pept_T1A_subB"/>
</dbReference>
<dbReference type="PANTHER" id="PTHR32194:SF4">
    <property type="entry name" value="PROTEASOME SUBUNIT BETA TYPE-7"/>
    <property type="match status" value="1"/>
</dbReference>
<dbReference type="CDD" id="cd03763">
    <property type="entry name" value="proteasome_beta_type_7"/>
    <property type="match status" value="1"/>
</dbReference>
<evidence type="ECO:0000256" key="3">
    <source>
        <dbReference type="ARBA" id="ARBA00022670"/>
    </source>
</evidence>
<evidence type="ECO:0000256" key="1">
    <source>
        <dbReference type="ARBA" id="ARBA00001198"/>
    </source>
</evidence>
<keyword evidence="6 11" id="KW-0647">Proteasome</keyword>
<feature type="active site" description="Nucleophile" evidence="10">
    <location>
        <position position="34"/>
    </location>
</feature>
<comment type="function">
    <text evidence="8">Non-catalytic component of the proteasome, a multicatalytic proteinase complex which is characterized by its ability to cleave peptides with Arg, Phe, Tyr, Leu, and Glu adjacent to the leaving group at neutral or slightly basic pH. The proteasome has an ATP-dependent proteolytic activity.</text>
</comment>
<organism evidence="12 13">
    <name type="scientific">Drosophila lebanonensis</name>
    <name type="common">Fruit fly</name>
    <name type="synonym">Scaptodrosophila lebanonensis</name>
    <dbReference type="NCBI Taxonomy" id="7225"/>
    <lineage>
        <taxon>Eukaryota</taxon>
        <taxon>Metazoa</taxon>
        <taxon>Ecdysozoa</taxon>
        <taxon>Arthropoda</taxon>
        <taxon>Hexapoda</taxon>
        <taxon>Insecta</taxon>
        <taxon>Pterygota</taxon>
        <taxon>Neoptera</taxon>
        <taxon>Endopterygota</taxon>
        <taxon>Diptera</taxon>
        <taxon>Brachycera</taxon>
        <taxon>Muscomorpha</taxon>
        <taxon>Ephydroidea</taxon>
        <taxon>Drosophilidae</taxon>
        <taxon>Scaptodrosophila</taxon>
    </lineage>
</organism>
<dbReference type="PROSITE" id="PS51476">
    <property type="entry name" value="PROTEASOME_BETA_2"/>
    <property type="match status" value="1"/>
</dbReference>
<dbReference type="GO" id="GO:0005737">
    <property type="term" value="C:cytoplasm"/>
    <property type="evidence" value="ECO:0007669"/>
    <property type="project" value="UniProtKB-SubCell"/>
</dbReference>
<comment type="similarity">
    <text evidence="11">Belongs to the peptidase T1B family.</text>
</comment>
<keyword evidence="7 11" id="KW-0539">Nucleus</keyword>
<dbReference type="RefSeq" id="XP_030387379.1">
    <property type="nucleotide sequence ID" value="XM_030531519.1"/>
</dbReference>
<dbReference type="Gene3D" id="3.60.20.10">
    <property type="entry name" value="Glutamine Phosphoribosylpyrophosphate, subunit 1, domain 1"/>
    <property type="match status" value="1"/>
</dbReference>
<evidence type="ECO:0000313" key="13">
    <source>
        <dbReference type="RefSeq" id="XP_030387379.1"/>
    </source>
</evidence>
<keyword evidence="3" id="KW-0645">Protease</keyword>
<keyword evidence="2 11" id="KW-0963">Cytoplasm</keyword>
<dbReference type="InterPro" id="IPR023333">
    <property type="entry name" value="Proteasome_suB-type"/>
</dbReference>
<evidence type="ECO:0000256" key="11">
    <source>
        <dbReference type="RuleBase" id="RU004203"/>
    </source>
</evidence>
<evidence type="ECO:0000256" key="7">
    <source>
        <dbReference type="ARBA" id="ARBA00023242"/>
    </source>
</evidence>
<sequence length="274" mass="29702">MLPQSCAFNFDNCKRNADLQKAGFELPRPYKTGTSIVGVVCADAVVLGADTRATGGSLVADKNCIKIHRLMDHIYCCGAGTAADTDRMTMFTSAELDLHELNTDRQVPVVCASRSIRRSLFRFQGHIGAALVLGGVDKWGPQLYCIYPHGSEDKIPYCAMGSGTLAALAKLERGWRENLSLEEGKELVREAINAGAKNDLGSGSNIDLCVITKKGAQFVRADRVASAKRVLIGKTPIKRNCTIARSRSVHVVSEFASNSNTLTWEPATPWSDPE</sequence>
<protein>
    <recommendedName>
        <fullName evidence="11">Proteasome subunit beta</fullName>
    </recommendedName>
</protein>
<dbReference type="GO" id="GO:0005634">
    <property type="term" value="C:nucleus"/>
    <property type="evidence" value="ECO:0007669"/>
    <property type="project" value="UniProtKB-SubCell"/>
</dbReference>
<evidence type="ECO:0000256" key="4">
    <source>
        <dbReference type="ARBA" id="ARBA00022698"/>
    </source>
</evidence>
<dbReference type="AlphaFoldDB" id="A0A6J2UG12"/>
<dbReference type="Pfam" id="PF00227">
    <property type="entry name" value="Proteasome"/>
    <property type="match status" value="1"/>
</dbReference>
<comment type="catalytic activity">
    <reaction evidence="1">
        <text>Cleavage of peptide bonds with very broad specificity.</text>
        <dbReference type="EC" id="3.4.25.1"/>
    </reaction>
</comment>
<evidence type="ECO:0000256" key="5">
    <source>
        <dbReference type="ARBA" id="ARBA00022801"/>
    </source>
</evidence>
<evidence type="ECO:0000256" key="2">
    <source>
        <dbReference type="ARBA" id="ARBA00022490"/>
    </source>
</evidence>
<dbReference type="PROSITE" id="PS00854">
    <property type="entry name" value="PROTEASOME_BETA_1"/>
    <property type="match status" value="1"/>
</dbReference>
<accession>A0A6J2UG12</accession>
<dbReference type="GeneID" id="115633996"/>
<comment type="subunit">
    <text evidence="11">Component of the proteasome complex.</text>
</comment>
<dbReference type="GO" id="GO:0004298">
    <property type="term" value="F:threonine-type endopeptidase activity"/>
    <property type="evidence" value="ECO:0007669"/>
    <property type="project" value="UniProtKB-KW"/>
</dbReference>
<dbReference type="GO" id="GO:0051603">
    <property type="term" value="P:proteolysis involved in protein catabolic process"/>
    <property type="evidence" value="ECO:0007669"/>
    <property type="project" value="InterPro"/>
</dbReference>
<dbReference type="InterPro" id="IPR029055">
    <property type="entry name" value="Ntn_hydrolases_N"/>
</dbReference>
<proteinExistence type="inferred from homology"/>
<evidence type="ECO:0000256" key="9">
    <source>
        <dbReference type="ARBA" id="ARBA00026071"/>
    </source>
</evidence>
<dbReference type="InterPro" id="IPR001353">
    <property type="entry name" value="Proteasome_sua/b"/>
</dbReference>
<dbReference type="PRINTS" id="PR00141">
    <property type="entry name" value="PROTEASOME"/>
</dbReference>
<gene>
    <name evidence="13" type="primary">LOC115633996</name>
</gene>
<comment type="subunit">
    <text evidence="9">The 26S proteasome consists of a 20S proteasome core and two 19S regulatory subunits. The 20S proteasome core is composed of 28 subunits that are arranged in four stacked rings, resulting in a barrel-shaped structure. The two end rings are each formed by seven alpha subunits, and the two central rings are each formed by seven beta subunits. The catalytic chamber with the active sites is on the inside of the barrel.</text>
</comment>
<evidence type="ECO:0000313" key="12">
    <source>
        <dbReference type="Proteomes" id="UP000504634"/>
    </source>
</evidence>
<keyword evidence="12" id="KW-1185">Reference proteome</keyword>
<dbReference type="GO" id="GO:0005839">
    <property type="term" value="C:proteasome core complex"/>
    <property type="evidence" value="ECO:0007669"/>
    <property type="project" value="InterPro"/>
</dbReference>
<reference evidence="13" key="1">
    <citation type="submission" date="2025-08" db="UniProtKB">
        <authorList>
            <consortium name="RefSeq"/>
        </authorList>
    </citation>
    <scope>IDENTIFICATION</scope>
    <source>
        <strain evidence="13">11010-0011.00</strain>
        <tissue evidence="13">Whole body</tissue>
    </source>
</reference>
<keyword evidence="4" id="KW-0888">Threonine protease</keyword>
<keyword evidence="5" id="KW-0378">Hydrolase</keyword>
<dbReference type="OrthoDB" id="429533at2759"/>
<dbReference type="PANTHER" id="PTHR32194">
    <property type="entry name" value="METALLOPROTEASE TLDD"/>
    <property type="match status" value="1"/>
</dbReference>
<evidence type="ECO:0000256" key="10">
    <source>
        <dbReference type="PIRSR" id="PIRSR600243-1"/>
    </source>
</evidence>
<dbReference type="Proteomes" id="UP000504634">
    <property type="component" value="Unplaced"/>
</dbReference>
<evidence type="ECO:0000256" key="6">
    <source>
        <dbReference type="ARBA" id="ARBA00022942"/>
    </source>
</evidence>
<dbReference type="InterPro" id="IPR016050">
    <property type="entry name" value="Proteasome_bsu_CS"/>
</dbReference>
<name>A0A6J2UG12_DROLE</name>
<comment type="function">
    <text evidence="11">Component of the proteasome, a multicatalytic proteinase complex which is characterized by its ability to cleave peptides with Arg, Phe, Tyr, Leu, and Glu adjacent to the leaving group at neutral or slightly basic pH. The proteasome has an ATP-dependent proteolytic activity.</text>
</comment>
<comment type="subcellular location">
    <subcellularLocation>
        <location evidence="11">Cytoplasm</location>
    </subcellularLocation>
    <subcellularLocation>
        <location evidence="11">Nucleus</location>
    </subcellularLocation>
</comment>
<dbReference type="SUPFAM" id="SSF56235">
    <property type="entry name" value="N-terminal nucleophile aminohydrolases (Ntn hydrolases)"/>
    <property type="match status" value="1"/>
</dbReference>